<dbReference type="GO" id="GO:0003676">
    <property type="term" value="F:nucleic acid binding"/>
    <property type="evidence" value="ECO:0007669"/>
    <property type="project" value="InterPro"/>
</dbReference>
<organism evidence="2 3">
    <name type="scientific">Arthrobacter caoxuetaonis</name>
    <dbReference type="NCBI Taxonomy" id="2886935"/>
    <lineage>
        <taxon>Bacteria</taxon>
        <taxon>Bacillati</taxon>
        <taxon>Actinomycetota</taxon>
        <taxon>Actinomycetes</taxon>
        <taxon>Micrococcales</taxon>
        <taxon>Micrococcaceae</taxon>
        <taxon>Arthrobacter</taxon>
    </lineage>
</organism>
<dbReference type="Pfam" id="PF00929">
    <property type="entry name" value="RNase_T"/>
    <property type="match status" value="1"/>
</dbReference>
<dbReference type="InterPro" id="IPR036397">
    <property type="entry name" value="RNaseH_sf"/>
</dbReference>
<dbReference type="AlphaFoldDB" id="A0A9X1SGL3"/>
<dbReference type="RefSeq" id="WP_227897475.1">
    <property type="nucleotide sequence ID" value="NZ_CP099467.1"/>
</dbReference>
<dbReference type="SUPFAM" id="SSF53098">
    <property type="entry name" value="Ribonuclease H-like"/>
    <property type="match status" value="1"/>
</dbReference>
<protein>
    <submittedName>
        <fullName evidence="2">DNA polymerase III</fullName>
    </submittedName>
</protein>
<dbReference type="InterPro" id="IPR012337">
    <property type="entry name" value="RNaseH-like_sf"/>
</dbReference>
<evidence type="ECO:0000313" key="2">
    <source>
        <dbReference type="EMBL" id="MCC3299489.1"/>
    </source>
</evidence>
<comment type="caution">
    <text evidence="2">The sequence shown here is derived from an EMBL/GenBank/DDBJ whole genome shotgun (WGS) entry which is preliminary data.</text>
</comment>
<dbReference type="InterPro" id="IPR013520">
    <property type="entry name" value="Ribonucl_H"/>
</dbReference>
<dbReference type="SMART" id="SM00479">
    <property type="entry name" value="EXOIII"/>
    <property type="match status" value="1"/>
</dbReference>
<feature type="domain" description="Exonuclease" evidence="1">
    <location>
        <begin position="8"/>
        <end position="174"/>
    </location>
</feature>
<evidence type="ECO:0000313" key="3">
    <source>
        <dbReference type="Proteomes" id="UP001139158"/>
    </source>
</evidence>
<reference evidence="2" key="1">
    <citation type="submission" date="2021-10" db="EMBL/GenBank/DDBJ databases">
        <title>Novel species in genus Arthrobacter.</title>
        <authorList>
            <person name="Liu Y."/>
        </authorList>
    </citation>
    <scope>NUCLEOTIDE SEQUENCE</scope>
    <source>
        <strain evidence="2">Zg-Y453</strain>
    </source>
</reference>
<gene>
    <name evidence="2" type="ORF">LJ757_16975</name>
</gene>
<accession>A0A9X1SGL3</accession>
<dbReference type="PANTHER" id="PTHR30231">
    <property type="entry name" value="DNA POLYMERASE III SUBUNIT EPSILON"/>
    <property type="match status" value="1"/>
</dbReference>
<keyword evidence="3" id="KW-1185">Reference proteome</keyword>
<dbReference type="EMBL" id="JAJFZV010000018">
    <property type="protein sequence ID" value="MCC3299489.1"/>
    <property type="molecule type" value="Genomic_DNA"/>
</dbReference>
<proteinExistence type="predicted"/>
<sequence length="187" mass="20170">MDTIPGLNFTTVDFEAANSDRLSVISVGFASVRDGLVRSTGTWLIRPERGADAFDPYAQRIHGITPAMAAAGDSLKDSMERLSRIFGADPVIAHNMKYERAVLTSAVRELKLPALTNELRCSEVLARTALRLPKTRLHLVAEALGLPEFEKHDSGADALACAEVVLAIARREGAKTVRGLYKGLGIA</sequence>
<dbReference type="GO" id="GO:0008408">
    <property type="term" value="F:3'-5' exonuclease activity"/>
    <property type="evidence" value="ECO:0007669"/>
    <property type="project" value="TreeGrafter"/>
</dbReference>
<name>A0A9X1SGL3_9MICC</name>
<dbReference type="GO" id="GO:0005829">
    <property type="term" value="C:cytosol"/>
    <property type="evidence" value="ECO:0007669"/>
    <property type="project" value="TreeGrafter"/>
</dbReference>
<dbReference type="Gene3D" id="3.30.420.10">
    <property type="entry name" value="Ribonuclease H-like superfamily/Ribonuclease H"/>
    <property type="match status" value="1"/>
</dbReference>
<dbReference type="Proteomes" id="UP001139158">
    <property type="component" value="Unassembled WGS sequence"/>
</dbReference>
<evidence type="ECO:0000259" key="1">
    <source>
        <dbReference type="SMART" id="SM00479"/>
    </source>
</evidence>
<dbReference type="PANTHER" id="PTHR30231:SF42">
    <property type="entry name" value="EXONUCLEASE"/>
    <property type="match status" value="1"/>
</dbReference>